<dbReference type="PANTHER" id="PTHR10353">
    <property type="entry name" value="GLYCOSYL HYDROLASE"/>
    <property type="match status" value="1"/>
</dbReference>
<evidence type="ECO:0000256" key="6">
    <source>
        <dbReference type="ARBA" id="ARBA00023277"/>
    </source>
</evidence>
<evidence type="ECO:0000256" key="5">
    <source>
        <dbReference type="ARBA" id="ARBA00023001"/>
    </source>
</evidence>
<dbReference type="InterPro" id="IPR033132">
    <property type="entry name" value="GH_1_N_CS"/>
</dbReference>
<dbReference type="GO" id="GO:0005829">
    <property type="term" value="C:cytosol"/>
    <property type="evidence" value="ECO:0007669"/>
    <property type="project" value="TreeGrafter"/>
</dbReference>
<organism evidence="10">
    <name type="scientific">freshwater metagenome</name>
    <dbReference type="NCBI Taxonomy" id="449393"/>
    <lineage>
        <taxon>unclassified sequences</taxon>
        <taxon>metagenomes</taxon>
        <taxon>ecological metagenomes</taxon>
    </lineage>
</organism>
<keyword evidence="7" id="KW-0326">Glycosidase</keyword>
<comment type="similarity">
    <text evidence="2">Belongs to the glycosyl hydrolase 1 family.</text>
</comment>
<evidence type="ECO:0000256" key="1">
    <source>
        <dbReference type="ARBA" id="ARBA00000448"/>
    </source>
</evidence>
<keyword evidence="5" id="KW-0136">Cellulose degradation</keyword>
<dbReference type="Pfam" id="PF00232">
    <property type="entry name" value="Glyco_hydro_1"/>
    <property type="match status" value="1"/>
</dbReference>
<dbReference type="SUPFAM" id="SSF51445">
    <property type="entry name" value="(Trans)glycosidases"/>
    <property type="match status" value="1"/>
</dbReference>
<sequence>MDDIAPLTLTPSISPFPTFPADFVWGTATAAYQIEGAWNEHGKGPSTWDTFVRQPGKIIGGQTGDVACDHYHRWESDLDLMAELGVNAYRFSIAWSRVLPTGSAPRNEAGLSFYDRLIDGMLARGIAPYVTLHHWDLPQSLEDAGGWQVRDTAERFADYASLMAEQLGDRVSAWITLNEPFVLATFGYSFGTHAPGRTLFLSVYPVVHHLLLGHGMAVQALRAAGVTAPIGITNNLTPVWALTDSPDDRAAAERLDTLYNRQWLDPILCGTQPIDPEVAYPGSDVSCVQPGDAEIIATPIDFLGVNFYNPQQVKAPGEGNPMGFELVDITGVPRTGFNWPVVPSALTDLLVGLRDRYGDRLPPMYITENGTSVDDHVDDDGRVRDPFRWAYLDHHLRAIAEAIEADVEVRGYFCWSFIDNFEWAEGYDQRFGLVYVDFETQQRIPKDSFRWYQQVVTGRAAGIVPGVPL</sequence>
<evidence type="ECO:0000313" key="9">
    <source>
        <dbReference type="EMBL" id="CAB4963168.1"/>
    </source>
</evidence>
<gene>
    <name evidence="9" type="ORF">UFOPK3773_02129</name>
    <name evidence="10" type="ORF">UFOPK3992_00429</name>
</gene>
<keyword evidence="4" id="KW-0378">Hydrolase</keyword>
<evidence type="ECO:0000256" key="8">
    <source>
        <dbReference type="ARBA" id="ARBA00023326"/>
    </source>
</evidence>
<proteinExistence type="inferred from homology"/>
<comment type="catalytic activity">
    <reaction evidence="1">
        <text>Hydrolysis of terminal, non-reducing beta-D-glucosyl residues with release of beta-D-glucose.</text>
        <dbReference type="EC" id="3.2.1.21"/>
    </reaction>
</comment>
<evidence type="ECO:0000256" key="4">
    <source>
        <dbReference type="ARBA" id="ARBA00022801"/>
    </source>
</evidence>
<dbReference type="EMBL" id="CAFBOZ010000043">
    <property type="protein sequence ID" value="CAB4997345.1"/>
    <property type="molecule type" value="Genomic_DNA"/>
</dbReference>
<dbReference type="AlphaFoldDB" id="A0A6J7NYN9"/>
<dbReference type="PANTHER" id="PTHR10353:SF36">
    <property type="entry name" value="LP05116P"/>
    <property type="match status" value="1"/>
</dbReference>
<dbReference type="EMBL" id="CAFBNF010000332">
    <property type="protein sequence ID" value="CAB4963168.1"/>
    <property type="molecule type" value="Genomic_DNA"/>
</dbReference>
<dbReference type="InterPro" id="IPR017736">
    <property type="entry name" value="Glyco_hydro_1_beta-glucosidase"/>
</dbReference>
<dbReference type="Gene3D" id="3.20.20.80">
    <property type="entry name" value="Glycosidases"/>
    <property type="match status" value="1"/>
</dbReference>
<dbReference type="PRINTS" id="PR00131">
    <property type="entry name" value="GLHYDRLASE1"/>
</dbReference>
<reference evidence="10" key="1">
    <citation type="submission" date="2020-05" db="EMBL/GenBank/DDBJ databases">
        <authorList>
            <person name="Chiriac C."/>
            <person name="Salcher M."/>
            <person name="Ghai R."/>
            <person name="Kavagutti S V."/>
        </authorList>
    </citation>
    <scope>NUCLEOTIDE SEQUENCE</scope>
</reference>
<keyword evidence="6" id="KW-0119">Carbohydrate metabolism</keyword>
<dbReference type="InterPro" id="IPR017853">
    <property type="entry name" value="GH"/>
</dbReference>
<dbReference type="InterPro" id="IPR001360">
    <property type="entry name" value="Glyco_hydro_1"/>
</dbReference>
<accession>A0A6J7NYN9</accession>
<dbReference type="PROSITE" id="PS00653">
    <property type="entry name" value="GLYCOSYL_HYDROL_F1_2"/>
    <property type="match status" value="1"/>
</dbReference>
<evidence type="ECO:0000256" key="2">
    <source>
        <dbReference type="ARBA" id="ARBA00010838"/>
    </source>
</evidence>
<dbReference type="EC" id="3.2.1.21" evidence="3"/>
<dbReference type="GO" id="GO:0008422">
    <property type="term" value="F:beta-glucosidase activity"/>
    <property type="evidence" value="ECO:0007669"/>
    <property type="project" value="UniProtKB-EC"/>
</dbReference>
<dbReference type="GO" id="GO:0030245">
    <property type="term" value="P:cellulose catabolic process"/>
    <property type="evidence" value="ECO:0007669"/>
    <property type="project" value="UniProtKB-KW"/>
</dbReference>
<name>A0A6J7NYN9_9ZZZZ</name>
<dbReference type="FunFam" id="3.20.20.80:FF:000004">
    <property type="entry name" value="Beta-glucosidase 6-phospho-beta-glucosidase"/>
    <property type="match status" value="1"/>
</dbReference>
<dbReference type="NCBIfam" id="TIGR03356">
    <property type="entry name" value="BGL"/>
    <property type="match status" value="1"/>
</dbReference>
<evidence type="ECO:0000256" key="3">
    <source>
        <dbReference type="ARBA" id="ARBA00012744"/>
    </source>
</evidence>
<evidence type="ECO:0000313" key="10">
    <source>
        <dbReference type="EMBL" id="CAB4997345.1"/>
    </source>
</evidence>
<keyword evidence="8" id="KW-0624">Polysaccharide degradation</keyword>
<evidence type="ECO:0000256" key="7">
    <source>
        <dbReference type="ARBA" id="ARBA00023295"/>
    </source>
</evidence>
<protein>
    <recommendedName>
        <fullName evidence="3">beta-glucosidase</fullName>
        <ecNumber evidence="3">3.2.1.21</ecNumber>
    </recommendedName>
</protein>